<evidence type="ECO:0000256" key="3">
    <source>
        <dbReference type="ARBA" id="ARBA00022448"/>
    </source>
</evidence>
<gene>
    <name evidence="13" type="ORF">GMARGA_LOCUS15692</name>
</gene>
<keyword evidence="3" id="KW-0813">Transport</keyword>
<evidence type="ECO:0000313" key="13">
    <source>
        <dbReference type="EMBL" id="CAG8744201.1"/>
    </source>
</evidence>
<dbReference type="InterPro" id="IPR003439">
    <property type="entry name" value="ABC_transporter-like_ATP-bd"/>
</dbReference>
<proteinExistence type="inferred from homology"/>
<keyword evidence="8 10" id="KW-0472">Membrane</keyword>
<dbReference type="CDD" id="cd03250">
    <property type="entry name" value="ABCC_MRP_domain1"/>
    <property type="match status" value="1"/>
</dbReference>
<dbReference type="InterPro" id="IPR027417">
    <property type="entry name" value="P-loop_NTPase"/>
</dbReference>
<feature type="transmembrane region" description="Helical" evidence="10">
    <location>
        <begin position="799"/>
        <end position="822"/>
    </location>
</feature>
<dbReference type="InterPro" id="IPR017871">
    <property type="entry name" value="ABC_transporter-like_CS"/>
</dbReference>
<dbReference type="PROSITE" id="PS00211">
    <property type="entry name" value="ABC_TRANSPORTER_1"/>
    <property type="match status" value="2"/>
</dbReference>
<dbReference type="SUPFAM" id="SSF90123">
    <property type="entry name" value="ABC transporter transmembrane region"/>
    <property type="match status" value="2"/>
</dbReference>
<comment type="subcellular location">
    <subcellularLocation>
        <location evidence="1">Membrane</location>
        <topology evidence="1">Multi-pass membrane protein</topology>
    </subcellularLocation>
</comment>
<dbReference type="Gene3D" id="3.40.50.300">
    <property type="entry name" value="P-loop containing nucleotide triphosphate hydrolases"/>
    <property type="match status" value="2"/>
</dbReference>
<dbReference type="PANTHER" id="PTHR24223">
    <property type="entry name" value="ATP-BINDING CASSETTE SUB-FAMILY C"/>
    <property type="match status" value="1"/>
</dbReference>
<feature type="transmembrane region" description="Helical" evidence="10">
    <location>
        <begin position="175"/>
        <end position="196"/>
    </location>
</feature>
<feature type="domain" description="ABC transmembrane type-1" evidence="12">
    <location>
        <begin position="163"/>
        <end position="450"/>
    </location>
</feature>
<keyword evidence="4 10" id="KW-0812">Transmembrane</keyword>
<feature type="region of interest" description="Disordered" evidence="9">
    <location>
        <begin position="1214"/>
        <end position="1235"/>
    </location>
</feature>
<comment type="similarity">
    <text evidence="2">Belongs to the ABC transporter superfamily. ABCC family. Conjugate transporter (TC 3.A.1.208) subfamily.</text>
</comment>
<dbReference type="CDD" id="cd18606">
    <property type="entry name" value="ABC_6TM_YOR1_D2_like"/>
    <property type="match status" value="1"/>
</dbReference>
<evidence type="ECO:0000256" key="10">
    <source>
        <dbReference type="SAM" id="Phobius"/>
    </source>
</evidence>
<organism evidence="13 14">
    <name type="scientific">Gigaspora margarita</name>
    <dbReference type="NCBI Taxonomy" id="4874"/>
    <lineage>
        <taxon>Eukaryota</taxon>
        <taxon>Fungi</taxon>
        <taxon>Fungi incertae sedis</taxon>
        <taxon>Mucoromycota</taxon>
        <taxon>Glomeromycotina</taxon>
        <taxon>Glomeromycetes</taxon>
        <taxon>Diversisporales</taxon>
        <taxon>Gigasporaceae</taxon>
        <taxon>Gigaspora</taxon>
    </lineage>
</organism>
<keyword evidence="5" id="KW-0547">Nucleotide-binding</keyword>
<dbReference type="CDD" id="cd03244">
    <property type="entry name" value="ABCC_MRP_domain2"/>
    <property type="match status" value="1"/>
</dbReference>
<feature type="transmembrane region" description="Helical" evidence="10">
    <location>
        <begin position="208"/>
        <end position="230"/>
    </location>
</feature>
<feature type="transmembrane region" description="Helical" evidence="10">
    <location>
        <begin position="409"/>
        <end position="433"/>
    </location>
</feature>
<feature type="non-terminal residue" evidence="13">
    <location>
        <position position="1"/>
    </location>
</feature>
<keyword evidence="6" id="KW-0067">ATP-binding</keyword>
<dbReference type="PANTHER" id="PTHR24223:SF456">
    <property type="entry name" value="MULTIDRUG RESISTANCE-ASSOCIATED PROTEIN LETHAL(2)03659"/>
    <property type="match status" value="1"/>
</dbReference>
<evidence type="ECO:0000256" key="4">
    <source>
        <dbReference type="ARBA" id="ARBA00022692"/>
    </source>
</evidence>
<feature type="domain" description="ABC transmembrane type-1" evidence="12">
    <location>
        <begin position="814"/>
        <end position="1052"/>
    </location>
</feature>
<dbReference type="CDD" id="cd18597">
    <property type="entry name" value="ABC_6TM_YOR1_D1_like"/>
    <property type="match status" value="1"/>
</dbReference>
<feature type="non-terminal residue" evidence="13">
    <location>
        <position position="1374"/>
    </location>
</feature>
<evidence type="ECO:0000256" key="1">
    <source>
        <dbReference type="ARBA" id="ARBA00004141"/>
    </source>
</evidence>
<feature type="transmembrane region" description="Helical" evidence="10">
    <location>
        <begin position="861"/>
        <end position="881"/>
    </location>
</feature>
<evidence type="ECO:0000256" key="8">
    <source>
        <dbReference type="ARBA" id="ARBA00023136"/>
    </source>
</evidence>
<dbReference type="Proteomes" id="UP000789901">
    <property type="component" value="Unassembled WGS sequence"/>
</dbReference>
<dbReference type="SUPFAM" id="SSF52540">
    <property type="entry name" value="P-loop containing nucleoside triphosphate hydrolases"/>
    <property type="match status" value="2"/>
</dbReference>
<dbReference type="PROSITE" id="PS50929">
    <property type="entry name" value="ABC_TM1F"/>
    <property type="match status" value="2"/>
</dbReference>
<evidence type="ECO:0000256" key="6">
    <source>
        <dbReference type="ARBA" id="ARBA00022840"/>
    </source>
</evidence>
<dbReference type="InterPro" id="IPR003593">
    <property type="entry name" value="AAA+_ATPase"/>
</dbReference>
<feature type="transmembrane region" description="Helical" evidence="10">
    <location>
        <begin position="385"/>
        <end position="403"/>
    </location>
</feature>
<dbReference type="InterPro" id="IPR011527">
    <property type="entry name" value="ABC1_TM_dom"/>
</dbReference>
<comment type="caution">
    <text evidence="13">The sequence shown here is derived from an EMBL/GenBank/DDBJ whole genome shotgun (WGS) entry which is preliminary data.</text>
</comment>
<evidence type="ECO:0000256" key="2">
    <source>
        <dbReference type="ARBA" id="ARBA00009726"/>
    </source>
</evidence>
<feature type="transmembrane region" description="Helical" evidence="10">
    <location>
        <begin position="151"/>
        <end position="169"/>
    </location>
</feature>
<sequence>MLMPTKLSQFKCSNEKTGLRHIVLQEIEVYLVFPDNRTHTFQAGIIINSLVIVLFCAYEFYAYNFHHEKSQKPPNCEKITPEANANFFSKLIFHWPSVILRLGYERPLQKEDLYILDDKRLSKKLAEDFALEWKKEFEKSKKGKKPSLIKALNRMLGLNFWCAGIARFFGDTLQVLSPLVIQEILIFSMSSFYANVNNTNAPPISNGFILATILYIMQMGSTFFSIWCLWGTDQTGFKTRTILITTIYRKAMVLSNKARNSFTIGRITNLISTDTTRLDFFCSYFHLLWSAPLQLSIALALLILNIGPSALAGFGFLVITGPLQGRVMSALASTRSKAAKITDERIKLIQEILQGIRVIKYYAWEDSFLKALNKLRDKELGYTKFILVIRAIVTGVASVMPVFASILSFVVFVLAGGTLTPELVFSSLALFNIMRLPLKLLPMVIAVATDAWVSLGRIQEILLADELEYLPTIDSSADKIAIKVINGEFIWEGSPVSNKDSQRIPKNDQFTESLSTYSLISTDDVNDDDIEHPPILTPQLRLSDINFTISRGTLVAIVGSVGSGKSSLLSALVGEMKKVDGEIILGGTVGYCPQTAWIQNATLRENITFGLPFDEEKYQRVIKDCCLEPDLAILPAGDMTEIGEKGINLSGGQKQRINIARAVYYDADIVLLDDPLSAVDAHVGKYLFTNCIQGSLAKKTRILVTHQLQLLSQVDYIICMEDGEIAEQGTYEELMNANKSFAKLILEYGESKDEMTTINIETDETTEKKYFASPIQSTSSQGLMSLEERTTGAVANKIYIAYIRAAGGLALIPLFLFLLVMMQGSNIGSNLWLSFWTGNNFALTTEQYMSVYCAWGVAESIFSVLACLTLSLAGIAAARNLHNKAIQQILRTPINFFETTPLGRIINRFSKDIDACDNLITESYRMFFSTATNRELKRLDSILRSSLYAHFSESLTGLPTIRAYREQERFISTNENYMDLENRAYFMQFSVNRWLGIRLETIANSLIYCASLLAVMQRFQVEPAIIGLILSYATQVTADFNWCVRQFAEVEANMNAVERLVHYTDNLESEPASIITDNRPSPEWPVKGEIFINNLVIQYGPDNPPAIKGVTIDIKDCEKIGIVGRTGCGKSTLATSFFRLIEPKSGQIIVDGIDITKIGLKDLRSRITIIPQDPVLFNGTIRSNLDPFSEHKDLTLWTALRRAHLINGDTEDEYNDYSTHNEKSRHSHQLSVSETPISKKQDLHLDSPVREHGSNFSLGQQQLIALARALVRHSKLIIMDEATASVDYKTDCLIQKTIREEFVNSTVITIAHRLRTVVDYDKVLVMDAGKVIEFDPPYILLQNPGSTFRAMCESSGEFNELMELAKQKYESDNL</sequence>
<evidence type="ECO:0000256" key="7">
    <source>
        <dbReference type="ARBA" id="ARBA00022989"/>
    </source>
</evidence>
<dbReference type="InterPro" id="IPR050173">
    <property type="entry name" value="ABC_transporter_C-like"/>
</dbReference>
<dbReference type="PROSITE" id="PS50893">
    <property type="entry name" value="ABC_TRANSPORTER_2"/>
    <property type="match status" value="2"/>
</dbReference>
<dbReference type="InterPro" id="IPR036640">
    <property type="entry name" value="ABC1_TM_sf"/>
</dbReference>
<evidence type="ECO:0000259" key="12">
    <source>
        <dbReference type="PROSITE" id="PS50929"/>
    </source>
</evidence>
<dbReference type="EMBL" id="CAJVQB010010969">
    <property type="protein sequence ID" value="CAG8744201.1"/>
    <property type="molecule type" value="Genomic_DNA"/>
</dbReference>
<evidence type="ECO:0000256" key="9">
    <source>
        <dbReference type="SAM" id="MobiDB-lite"/>
    </source>
</evidence>
<protein>
    <submittedName>
        <fullName evidence="13">17804_t:CDS:1</fullName>
    </submittedName>
</protein>
<feature type="transmembrane region" description="Helical" evidence="10">
    <location>
        <begin position="295"/>
        <end position="319"/>
    </location>
</feature>
<reference evidence="13 14" key="1">
    <citation type="submission" date="2021-06" db="EMBL/GenBank/DDBJ databases">
        <authorList>
            <person name="Kallberg Y."/>
            <person name="Tangrot J."/>
            <person name="Rosling A."/>
        </authorList>
    </citation>
    <scope>NUCLEOTIDE SEQUENCE [LARGE SCALE GENOMIC DNA]</scope>
    <source>
        <strain evidence="13 14">120-4 pot B 10/14</strain>
    </source>
</reference>
<dbReference type="Pfam" id="PF00664">
    <property type="entry name" value="ABC_membrane"/>
    <property type="match status" value="3"/>
</dbReference>
<feature type="transmembrane region" description="Helical" evidence="10">
    <location>
        <begin position="41"/>
        <end position="63"/>
    </location>
</feature>
<accession>A0ABN7VAE6</accession>
<evidence type="ECO:0000259" key="11">
    <source>
        <dbReference type="PROSITE" id="PS50893"/>
    </source>
</evidence>
<dbReference type="Pfam" id="PF00005">
    <property type="entry name" value="ABC_tran"/>
    <property type="match status" value="2"/>
</dbReference>
<feature type="domain" description="ABC transporter" evidence="11">
    <location>
        <begin position="1090"/>
        <end position="1353"/>
    </location>
</feature>
<evidence type="ECO:0000256" key="5">
    <source>
        <dbReference type="ARBA" id="ARBA00022741"/>
    </source>
</evidence>
<keyword evidence="7 10" id="KW-1133">Transmembrane helix</keyword>
<dbReference type="SMART" id="SM00382">
    <property type="entry name" value="AAA"/>
    <property type="match status" value="2"/>
</dbReference>
<keyword evidence="14" id="KW-1185">Reference proteome</keyword>
<evidence type="ECO:0000313" key="14">
    <source>
        <dbReference type="Proteomes" id="UP000789901"/>
    </source>
</evidence>
<dbReference type="Gene3D" id="1.20.1560.10">
    <property type="entry name" value="ABC transporter type 1, transmembrane domain"/>
    <property type="match status" value="3"/>
</dbReference>
<name>A0ABN7VAE6_GIGMA</name>
<feature type="domain" description="ABC transporter" evidence="11">
    <location>
        <begin position="525"/>
        <end position="747"/>
    </location>
</feature>